<evidence type="ECO:0000313" key="3">
    <source>
        <dbReference type="Proteomes" id="UP001458880"/>
    </source>
</evidence>
<dbReference type="EMBL" id="JASPKY010001099">
    <property type="protein sequence ID" value="KAK9679084.1"/>
    <property type="molecule type" value="Genomic_DNA"/>
</dbReference>
<dbReference type="AlphaFoldDB" id="A0AAW1HRU8"/>
<organism evidence="2 3">
    <name type="scientific">Popillia japonica</name>
    <name type="common">Japanese beetle</name>
    <dbReference type="NCBI Taxonomy" id="7064"/>
    <lineage>
        <taxon>Eukaryota</taxon>
        <taxon>Metazoa</taxon>
        <taxon>Ecdysozoa</taxon>
        <taxon>Arthropoda</taxon>
        <taxon>Hexapoda</taxon>
        <taxon>Insecta</taxon>
        <taxon>Pterygota</taxon>
        <taxon>Neoptera</taxon>
        <taxon>Endopterygota</taxon>
        <taxon>Coleoptera</taxon>
        <taxon>Polyphaga</taxon>
        <taxon>Scarabaeiformia</taxon>
        <taxon>Scarabaeidae</taxon>
        <taxon>Rutelinae</taxon>
        <taxon>Popillia</taxon>
    </lineage>
</organism>
<proteinExistence type="predicted"/>
<feature type="region of interest" description="Disordered" evidence="1">
    <location>
        <begin position="38"/>
        <end position="77"/>
    </location>
</feature>
<evidence type="ECO:0000313" key="2">
    <source>
        <dbReference type="EMBL" id="KAK9679084.1"/>
    </source>
</evidence>
<keyword evidence="3" id="KW-1185">Reference proteome</keyword>
<protein>
    <submittedName>
        <fullName evidence="2">Uncharacterized protein</fullName>
    </submittedName>
</protein>
<feature type="region of interest" description="Disordered" evidence="1">
    <location>
        <begin position="1"/>
        <end position="21"/>
    </location>
</feature>
<gene>
    <name evidence="2" type="ORF">QE152_g40311</name>
</gene>
<evidence type="ECO:0000256" key="1">
    <source>
        <dbReference type="SAM" id="MobiDB-lite"/>
    </source>
</evidence>
<reference evidence="2 3" key="1">
    <citation type="journal article" date="2024" name="BMC Genomics">
        <title>De novo assembly and annotation of Popillia japonica's genome with initial clues to its potential as an invasive pest.</title>
        <authorList>
            <person name="Cucini C."/>
            <person name="Boschi S."/>
            <person name="Funari R."/>
            <person name="Cardaioli E."/>
            <person name="Iannotti N."/>
            <person name="Marturano G."/>
            <person name="Paoli F."/>
            <person name="Bruttini M."/>
            <person name="Carapelli A."/>
            <person name="Frati F."/>
            <person name="Nardi F."/>
        </authorList>
    </citation>
    <scope>NUCLEOTIDE SEQUENCE [LARGE SCALE GENOMIC DNA]</scope>
    <source>
        <strain evidence="2">DMR45628</strain>
    </source>
</reference>
<dbReference type="Proteomes" id="UP001458880">
    <property type="component" value="Unassembled WGS sequence"/>
</dbReference>
<name>A0AAW1HRU8_POPJA</name>
<feature type="compositionally biased region" description="Polar residues" evidence="1">
    <location>
        <begin position="42"/>
        <end position="63"/>
    </location>
</feature>
<comment type="caution">
    <text evidence="2">The sequence shown here is derived from an EMBL/GenBank/DDBJ whole genome shotgun (WGS) entry which is preliminary data.</text>
</comment>
<feature type="compositionally biased region" description="Basic and acidic residues" evidence="1">
    <location>
        <begin position="67"/>
        <end position="77"/>
    </location>
</feature>
<sequence length="141" mass="15965">MPYEYGRGARRRTTMMPTEYEPQEGAYVSSVMQRAEAFFNKSRGQSSRTQNSTAKRSPSAQTHSTHRRDDFRTRNGNEKVEALVSEFKKNLLAGFDSIEEVIQARKFETLTRAVPIPISSRAVGFAVQDTFTRVTRIPANA</sequence>
<accession>A0AAW1HRU8</accession>